<accession>A0ABD2JLF3</accession>
<dbReference type="Gene3D" id="3.10.20.90">
    <property type="entry name" value="Phosphatidylinositol 3-kinase Catalytic Subunit, Chain A, domain 1"/>
    <property type="match status" value="7"/>
</dbReference>
<reference evidence="3 4" key="1">
    <citation type="submission" date="2024-10" db="EMBL/GenBank/DDBJ databases">
        <authorList>
            <person name="Kim D."/>
        </authorList>
    </citation>
    <scope>NUCLEOTIDE SEQUENCE [LARGE SCALE GENOMIC DNA]</scope>
    <source>
        <strain evidence="3">BH-2024</strain>
    </source>
</reference>
<feature type="domain" description="Ubiquitin-like" evidence="2">
    <location>
        <begin position="124"/>
        <end position="193"/>
    </location>
</feature>
<dbReference type="AlphaFoldDB" id="A0ABD2JLF3"/>
<feature type="domain" description="Ubiquitin-like" evidence="2">
    <location>
        <begin position="211"/>
        <end position="261"/>
    </location>
</feature>
<dbReference type="PROSITE" id="PS50053">
    <property type="entry name" value="UBIQUITIN_2"/>
    <property type="match status" value="6"/>
</dbReference>
<gene>
    <name evidence="3" type="ORF">niasHT_025203</name>
</gene>
<keyword evidence="1" id="KW-0732">Signal</keyword>
<name>A0ABD2JLF3_9BILA</name>
<dbReference type="InterPro" id="IPR029071">
    <property type="entry name" value="Ubiquitin-like_domsf"/>
</dbReference>
<feature type="domain" description="Ubiquitin-like" evidence="2">
    <location>
        <begin position="498"/>
        <end position="574"/>
    </location>
</feature>
<dbReference type="SMART" id="SM00213">
    <property type="entry name" value="UBQ"/>
    <property type="match status" value="7"/>
</dbReference>
<dbReference type="SUPFAM" id="SSF54236">
    <property type="entry name" value="Ubiquitin-like"/>
    <property type="match status" value="8"/>
</dbReference>
<comment type="caution">
    <text evidence="3">The sequence shown here is derived from an EMBL/GenBank/DDBJ whole genome shotgun (WGS) entry which is preliminary data.</text>
</comment>
<feature type="domain" description="Ubiquitin-like" evidence="2">
    <location>
        <begin position="338"/>
        <end position="417"/>
    </location>
</feature>
<dbReference type="EMBL" id="JBICBT010000942">
    <property type="protein sequence ID" value="KAL3091441.1"/>
    <property type="molecule type" value="Genomic_DNA"/>
</dbReference>
<organism evidence="3 4">
    <name type="scientific">Heterodera trifolii</name>
    <dbReference type="NCBI Taxonomy" id="157864"/>
    <lineage>
        <taxon>Eukaryota</taxon>
        <taxon>Metazoa</taxon>
        <taxon>Ecdysozoa</taxon>
        <taxon>Nematoda</taxon>
        <taxon>Chromadorea</taxon>
        <taxon>Rhabditida</taxon>
        <taxon>Tylenchina</taxon>
        <taxon>Tylenchomorpha</taxon>
        <taxon>Tylenchoidea</taxon>
        <taxon>Heteroderidae</taxon>
        <taxon>Heteroderinae</taxon>
        <taxon>Heterodera</taxon>
    </lineage>
</organism>
<dbReference type="Proteomes" id="UP001620626">
    <property type="component" value="Unassembled WGS sequence"/>
</dbReference>
<feature type="domain" description="Ubiquitin-like" evidence="2">
    <location>
        <begin position="578"/>
        <end position="656"/>
    </location>
</feature>
<feature type="domain" description="Ubiquitin-like" evidence="2">
    <location>
        <begin position="418"/>
        <end position="483"/>
    </location>
</feature>
<feature type="chain" id="PRO_5044888377" description="Ubiquitin-like domain-containing protein" evidence="1">
    <location>
        <begin position="33"/>
        <end position="660"/>
    </location>
</feature>
<dbReference type="Pfam" id="PF00240">
    <property type="entry name" value="ubiquitin"/>
    <property type="match status" value="5"/>
</dbReference>
<sequence>MKQFCLSLFPVGISAWLMTMFLLMIMSLSTDGIEISVEVDEHMFNQKLPIKKTNTTITVEVNETDKVEDLKKKIMGALNDRYKAMYGNDPTKVTLLYGQNDDILNDGTSICDIPITNDLRLSMGQFKIKVQYGKTEEVKYSIWVNSKETVAILKKKIKIVSEIEPERQTLTYTLNDQSLDDDKKTLKHYDIDSLKFYGQEYFNTITLSPEFKITVKADEKITKESNQITVLLKHSANVKELKERIKEATGIEPKRQTLQFKTPEITVEVDGWDKMNDLMEMIIEKLPANIETKHGFELKKLTLQYGRRKDNDMLNDAKTMDDYPIKQGAFVHLSIGEFEIVVRFESKFHNEVKNYTIWVNGKETVATLKKKIEIESGIDPDTQTLQLKQNGAEIEDEKTWTDYGIGNGTIIYLSVDKFKVLVKYRKENEEKQYTFVINSKDTVATLKEMIKNETGIETGGQTLKLKNPDGIGTDIELEDDQILIFWCRSTVHLSFEKFQILLKYQKGDEEKQYTVWVNGMDTVAKLKQKIKNWSGIEVEGQTLKLKNPNGSVTELEDRNTMTHYGIGKGSTILLSKKFKITVKDERKKPMLISFINTLFTVEVNGTDTVNDLKKKLTRNGSDHKRLTLKYGENDEILEGKKTIGHYPITKGDIIHLSSSI</sequence>
<evidence type="ECO:0000313" key="3">
    <source>
        <dbReference type="EMBL" id="KAL3091441.1"/>
    </source>
</evidence>
<keyword evidence="4" id="KW-1185">Reference proteome</keyword>
<dbReference type="CDD" id="cd17039">
    <property type="entry name" value="Ubl_ubiquitin_like"/>
    <property type="match status" value="4"/>
</dbReference>
<protein>
    <recommendedName>
        <fullName evidence="2">Ubiquitin-like domain-containing protein</fullName>
    </recommendedName>
</protein>
<evidence type="ECO:0000313" key="4">
    <source>
        <dbReference type="Proteomes" id="UP001620626"/>
    </source>
</evidence>
<dbReference type="InterPro" id="IPR000626">
    <property type="entry name" value="Ubiquitin-like_dom"/>
</dbReference>
<evidence type="ECO:0000256" key="1">
    <source>
        <dbReference type="SAM" id="SignalP"/>
    </source>
</evidence>
<dbReference type="PANTHER" id="PTHR10621:SF0">
    <property type="entry name" value="UV EXCISION REPAIR PROTEIN RAD23"/>
    <property type="match status" value="1"/>
</dbReference>
<evidence type="ECO:0000259" key="2">
    <source>
        <dbReference type="PROSITE" id="PS50053"/>
    </source>
</evidence>
<feature type="signal peptide" evidence="1">
    <location>
        <begin position="1"/>
        <end position="32"/>
    </location>
</feature>
<dbReference type="PANTHER" id="PTHR10621">
    <property type="entry name" value="UV EXCISION REPAIR PROTEIN RAD23"/>
    <property type="match status" value="1"/>
</dbReference>
<proteinExistence type="predicted"/>